<keyword evidence="1" id="KW-0732">Signal</keyword>
<feature type="chain" id="PRO_5004975696" evidence="1">
    <location>
        <begin position="18"/>
        <end position="185"/>
    </location>
</feature>
<protein>
    <submittedName>
        <fullName evidence="2">Uncharacterized protein</fullName>
    </submittedName>
</protein>
<dbReference type="AlphaFoldDB" id="X6N235"/>
<dbReference type="EMBL" id="ASPP01012886">
    <property type="protein sequence ID" value="ETO20151.1"/>
    <property type="molecule type" value="Genomic_DNA"/>
</dbReference>
<name>X6N235_RETFI</name>
<dbReference type="Proteomes" id="UP000023152">
    <property type="component" value="Unassembled WGS sequence"/>
</dbReference>
<accession>X6N235</accession>
<evidence type="ECO:0000313" key="2">
    <source>
        <dbReference type="EMBL" id="ETO20151.1"/>
    </source>
</evidence>
<evidence type="ECO:0000313" key="3">
    <source>
        <dbReference type="Proteomes" id="UP000023152"/>
    </source>
</evidence>
<evidence type="ECO:0000256" key="1">
    <source>
        <dbReference type="SAM" id="SignalP"/>
    </source>
</evidence>
<proteinExistence type="predicted"/>
<feature type="non-terminal residue" evidence="2">
    <location>
        <position position="185"/>
    </location>
</feature>
<gene>
    <name evidence="2" type="ORF">RFI_17069</name>
</gene>
<keyword evidence="3" id="KW-1185">Reference proteome</keyword>
<feature type="signal peptide" evidence="1">
    <location>
        <begin position="1"/>
        <end position="17"/>
    </location>
</feature>
<sequence length="185" mass="21515">MLFTLLVYACLFKTLLCKISEGTLEVVNEDVDSSASEKVTVEVGTTDDLPKINVQSQMLWATPVEVLNLSTATDGIEPASFHQNLAKYGIEMYEQFVGLYLSNKIRMKGIAEDTPINDRFYHFQRHLFEIHQLHHNQSEKQGSHNIQVPFEVVQLQARIYELVYQYFYRYGVYIQLQQLVEQRVF</sequence>
<comment type="caution">
    <text evidence="2">The sequence shown here is derived from an EMBL/GenBank/DDBJ whole genome shotgun (WGS) entry which is preliminary data.</text>
</comment>
<organism evidence="2 3">
    <name type="scientific">Reticulomyxa filosa</name>
    <dbReference type="NCBI Taxonomy" id="46433"/>
    <lineage>
        <taxon>Eukaryota</taxon>
        <taxon>Sar</taxon>
        <taxon>Rhizaria</taxon>
        <taxon>Retaria</taxon>
        <taxon>Foraminifera</taxon>
        <taxon>Monothalamids</taxon>
        <taxon>Reticulomyxidae</taxon>
        <taxon>Reticulomyxa</taxon>
    </lineage>
</organism>
<reference evidence="2 3" key="1">
    <citation type="journal article" date="2013" name="Curr. Biol.">
        <title>The Genome of the Foraminiferan Reticulomyxa filosa.</title>
        <authorList>
            <person name="Glockner G."/>
            <person name="Hulsmann N."/>
            <person name="Schleicher M."/>
            <person name="Noegel A.A."/>
            <person name="Eichinger L."/>
            <person name="Gallinger C."/>
            <person name="Pawlowski J."/>
            <person name="Sierra R."/>
            <person name="Euteneuer U."/>
            <person name="Pillet L."/>
            <person name="Moustafa A."/>
            <person name="Platzer M."/>
            <person name="Groth M."/>
            <person name="Szafranski K."/>
            <person name="Schliwa M."/>
        </authorList>
    </citation>
    <scope>NUCLEOTIDE SEQUENCE [LARGE SCALE GENOMIC DNA]</scope>
</reference>